<keyword evidence="3" id="KW-1185">Reference proteome</keyword>
<dbReference type="RefSeq" id="WP_066392142.1">
    <property type="nucleotide sequence ID" value="NZ_JAGIKZ010000030.1"/>
</dbReference>
<accession>A0ABS4RJ91</accession>
<comment type="caution">
    <text evidence="2">The sequence shown here is derived from an EMBL/GenBank/DDBJ whole genome shotgun (WGS) entry which is preliminary data.</text>
</comment>
<dbReference type="Proteomes" id="UP001519293">
    <property type="component" value="Unassembled WGS sequence"/>
</dbReference>
<dbReference type="InterPro" id="IPR033782">
    <property type="entry name" value="DUF5301"/>
</dbReference>
<name>A0ABS4RJ91_9BACI</name>
<reference evidence="2 3" key="1">
    <citation type="submission" date="2021-03" db="EMBL/GenBank/DDBJ databases">
        <title>Genomic Encyclopedia of Type Strains, Phase IV (KMG-IV): sequencing the most valuable type-strain genomes for metagenomic binning, comparative biology and taxonomic classification.</title>
        <authorList>
            <person name="Goeker M."/>
        </authorList>
    </citation>
    <scope>NUCLEOTIDE SEQUENCE [LARGE SCALE GENOMIC DNA]</scope>
    <source>
        <strain evidence="2 3">DSM 26675</strain>
    </source>
</reference>
<feature type="domain" description="DUF5301" evidence="1">
    <location>
        <begin position="34"/>
        <end position="108"/>
    </location>
</feature>
<organism evidence="2 3">
    <name type="scientific">Cytobacillus eiseniae</name>
    <dbReference type="NCBI Taxonomy" id="762947"/>
    <lineage>
        <taxon>Bacteria</taxon>
        <taxon>Bacillati</taxon>
        <taxon>Bacillota</taxon>
        <taxon>Bacilli</taxon>
        <taxon>Bacillales</taxon>
        <taxon>Bacillaceae</taxon>
        <taxon>Cytobacillus</taxon>
    </lineage>
</organism>
<dbReference type="Pfam" id="PF17225">
    <property type="entry name" value="DUF5301"/>
    <property type="match status" value="1"/>
</dbReference>
<evidence type="ECO:0000313" key="2">
    <source>
        <dbReference type="EMBL" id="MBP2242980.1"/>
    </source>
</evidence>
<proteinExistence type="predicted"/>
<evidence type="ECO:0000313" key="3">
    <source>
        <dbReference type="Proteomes" id="UP001519293"/>
    </source>
</evidence>
<protein>
    <recommendedName>
        <fullName evidence="1">DUF5301 domain-containing protein</fullName>
    </recommendedName>
</protein>
<dbReference type="EMBL" id="JAGIKZ010000030">
    <property type="protein sequence ID" value="MBP2242980.1"/>
    <property type="molecule type" value="Genomic_DNA"/>
</dbReference>
<evidence type="ECO:0000259" key="1">
    <source>
        <dbReference type="Pfam" id="PF17225"/>
    </source>
</evidence>
<gene>
    <name evidence="2" type="ORF">J2Z40_003562</name>
</gene>
<sequence>MKKFLGVGILSIILILGAFYLINSRSSTTFNEIVPDTAKITSIEIIKSSTDIEAVIENGNDIKELLKSLSEAELKGAKMGSIHFNESYWITLSTNEKRQVGITVYDDKYLLIFDYNENKQTTYQIINGLDSSYIEQFFN</sequence>